<accession>A0A290Z226</accession>
<evidence type="ECO:0000313" key="2">
    <source>
        <dbReference type="Proteomes" id="UP000218505"/>
    </source>
</evidence>
<protein>
    <submittedName>
        <fullName evidence="1">Uncharacterized protein</fullName>
    </submittedName>
</protein>
<name>A0A290Z226_9PSEU</name>
<proteinExistence type="predicted"/>
<dbReference type="KEGG" id="apre:CNX65_07090"/>
<dbReference type="RefSeq" id="WP_096492045.1">
    <property type="nucleotide sequence ID" value="NZ_CP023445.1"/>
</dbReference>
<sequence length="231" mass="24803">MSGASDLPGLDEVDWAGLDDDGGAPEVPVLLRALARRPPNWDDLWRELGEHLVHQGTCYPATAPTMPFLAALVPSASAEQREHLLRDLVHFSGLWPQSLVSDWRPYPFPIAAEWTQDVHAAVAGALPPLLLRWAVEPPAVRYLLACLAGLHPEPGRVVAHEVAVMAAELAGTPRGDHLRIAEALLRADDAAALAAARRVPDLHPRKKPGRQANRTSPAVAAAAVLAKGLIR</sequence>
<dbReference type="EMBL" id="CP023445">
    <property type="protein sequence ID" value="ATE53080.1"/>
    <property type="molecule type" value="Genomic_DNA"/>
</dbReference>
<reference evidence="1" key="1">
    <citation type="submission" date="2017-09" db="EMBL/GenBank/DDBJ databases">
        <title>Complete Genome Sequence of ansamitocin-producing Bacterium Actinosynnema pretiosum X47.</title>
        <authorList>
            <person name="Cao G."/>
            <person name="Zong G."/>
            <person name="Zhong C."/>
            <person name="Fu J."/>
        </authorList>
    </citation>
    <scope>NUCLEOTIDE SEQUENCE [LARGE SCALE GENOMIC DNA]</scope>
    <source>
        <strain evidence="1">X47</strain>
    </source>
</reference>
<gene>
    <name evidence="1" type="ORF">CNX65_07090</name>
</gene>
<keyword evidence="2" id="KW-1185">Reference proteome</keyword>
<organism evidence="1 2">
    <name type="scientific">Actinosynnema pretiosum</name>
    <dbReference type="NCBI Taxonomy" id="42197"/>
    <lineage>
        <taxon>Bacteria</taxon>
        <taxon>Bacillati</taxon>
        <taxon>Actinomycetota</taxon>
        <taxon>Actinomycetes</taxon>
        <taxon>Pseudonocardiales</taxon>
        <taxon>Pseudonocardiaceae</taxon>
        <taxon>Actinosynnema</taxon>
    </lineage>
</organism>
<dbReference type="Proteomes" id="UP000218505">
    <property type="component" value="Chromosome"/>
</dbReference>
<evidence type="ECO:0000313" key="1">
    <source>
        <dbReference type="EMBL" id="ATE53080.1"/>
    </source>
</evidence>
<dbReference type="AlphaFoldDB" id="A0A290Z226"/>